<dbReference type="EMBL" id="CP046415">
    <property type="protein sequence ID" value="QGT78890.1"/>
    <property type="molecule type" value="Genomic_DNA"/>
</dbReference>
<proteinExistence type="predicted"/>
<dbReference type="Pfam" id="PF04340">
    <property type="entry name" value="DUF484"/>
    <property type="match status" value="1"/>
</dbReference>
<dbReference type="KEGG" id="ghl:GM160_08275"/>
<dbReference type="Proteomes" id="UP000427716">
    <property type="component" value="Chromosome"/>
</dbReference>
<evidence type="ECO:0000313" key="1">
    <source>
        <dbReference type="EMBL" id="QGT78890.1"/>
    </source>
</evidence>
<reference evidence="1 2" key="1">
    <citation type="submission" date="2019-11" db="EMBL/GenBank/DDBJ databases">
        <authorList>
            <person name="Zhang J."/>
            <person name="Sun C."/>
        </authorList>
    </citation>
    <scope>NUCLEOTIDE SEQUENCE [LARGE SCALE GENOMIC DNA]</scope>
    <source>
        <strain evidence="2">sp2</strain>
    </source>
</reference>
<name>A0A6I6CZN1_9GAMM</name>
<evidence type="ECO:0000313" key="2">
    <source>
        <dbReference type="Proteomes" id="UP000427716"/>
    </source>
</evidence>
<dbReference type="PANTHER" id="PTHR38765:SF1">
    <property type="entry name" value="DUF484 DOMAIN-CONTAINING PROTEIN"/>
    <property type="match status" value="1"/>
</dbReference>
<protein>
    <submittedName>
        <fullName evidence="1">DUF484 family protein</fullName>
    </submittedName>
</protein>
<dbReference type="AlphaFoldDB" id="A0A6I6CZN1"/>
<dbReference type="RefSeq" id="WP_156574492.1">
    <property type="nucleotide sequence ID" value="NZ_CP046415.1"/>
</dbReference>
<organism evidence="1 2">
    <name type="scientific">Guyparkeria halophila</name>
    <dbReference type="NCBI Taxonomy" id="47960"/>
    <lineage>
        <taxon>Bacteria</taxon>
        <taxon>Pseudomonadati</taxon>
        <taxon>Pseudomonadota</taxon>
        <taxon>Gammaproteobacteria</taxon>
        <taxon>Chromatiales</taxon>
        <taxon>Thioalkalibacteraceae</taxon>
        <taxon>Guyparkeria</taxon>
    </lineage>
</organism>
<dbReference type="InterPro" id="IPR007435">
    <property type="entry name" value="DUF484"/>
</dbReference>
<dbReference type="Gene3D" id="3.30.450.40">
    <property type="match status" value="1"/>
</dbReference>
<dbReference type="InterPro" id="IPR029016">
    <property type="entry name" value="GAF-like_dom_sf"/>
</dbReference>
<sequence length="233" mass="25282">MSENVAFELADTDAGVDNGQDVSAETVLAYLRTHPDLFLEHPDVLDHIELPGPPQPAVSLHHWQLRRWRGQAIRHRDALDQLHRVAADNAAADRLLHRFCEGLLAAADRSTTTLEGQLRAHFEIDACRVVPLAELDAETRGLLAGWLDNPTPFCGRPHDTVRETLFGDTLPQTGSAALIAIPSAATGPARYVVALGRRLPDGFNPAQGTHFLEQIGELAGAFLGQAASDSTDR</sequence>
<keyword evidence="2" id="KW-1185">Reference proteome</keyword>
<dbReference type="PANTHER" id="PTHR38765">
    <property type="entry name" value="DUF484 DOMAIN-CONTAINING PROTEIN"/>
    <property type="match status" value="1"/>
</dbReference>
<accession>A0A6I6CZN1</accession>
<gene>
    <name evidence="1" type="ORF">GM160_08275</name>
</gene>